<comment type="caution">
    <text evidence="1">The sequence shown here is derived from an EMBL/GenBank/DDBJ whole genome shotgun (WGS) entry which is preliminary data.</text>
</comment>
<dbReference type="EMBL" id="BAABIM010000001">
    <property type="protein sequence ID" value="GAA4678309.1"/>
    <property type="molecule type" value="Genomic_DNA"/>
</dbReference>
<proteinExistence type="predicted"/>
<gene>
    <name evidence="1" type="ORF">GCM10023226_14490</name>
</gene>
<protein>
    <recommendedName>
        <fullName evidence="3">DUF1963 domain-containing protein</fullName>
    </recommendedName>
</protein>
<reference evidence="2" key="1">
    <citation type="journal article" date="2019" name="Int. J. Syst. Evol. Microbiol.">
        <title>The Global Catalogue of Microorganisms (GCM) 10K type strain sequencing project: providing services to taxonomists for standard genome sequencing and annotation.</title>
        <authorList>
            <consortium name="The Broad Institute Genomics Platform"/>
            <consortium name="The Broad Institute Genome Sequencing Center for Infectious Disease"/>
            <person name="Wu L."/>
            <person name="Ma J."/>
        </authorList>
    </citation>
    <scope>NUCLEOTIDE SEQUENCE [LARGE SCALE GENOMIC DNA]</scope>
    <source>
        <strain evidence="2">JCM 18127</strain>
    </source>
</reference>
<dbReference type="Gene3D" id="2.30.320.10">
    <property type="entry name" value="YwqG-like"/>
    <property type="match status" value="1"/>
</dbReference>
<evidence type="ECO:0008006" key="3">
    <source>
        <dbReference type="Google" id="ProtNLM"/>
    </source>
</evidence>
<name>A0ABP8W1X0_9ACTN</name>
<keyword evidence="2" id="KW-1185">Reference proteome</keyword>
<dbReference type="InterPro" id="IPR035948">
    <property type="entry name" value="YwqG-like_sf"/>
</dbReference>
<dbReference type="RefSeq" id="WP_345264121.1">
    <property type="nucleotide sequence ID" value="NZ_BAABIM010000001.1"/>
</dbReference>
<dbReference type="SUPFAM" id="SSF103032">
    <property type="entry name" value="Hypothetical protein YwqG"/>
    <property type="match status" value="1"/>
</dbReference>
<organism evidence="1 2">
    <name type="scientific">Nocardioides nanhaiensis</name>
    <dbReference type="NCBI Taxonomy" id="1476871"/>
    <lineage>
        <taxon>Bacteria</taxon>
        <taxon>Bacillati</taxon>
        <taxon>Actinomycetota</taxon>
        <taxon>Actinomycetes</taxon>
        <taxon>Propionibacteriales</taxon>
        <taxon>Nocardioidaceae</taxon>
        <taxon>Nocardioides</taxon>
    </lineage>
</organism>
<evidence type="ECO:0000313" key="2">
    <source>
        <dbReference type="Proteomes" id="UP001500621"/>
    </source>
</evidence>
<evidence type="ECO:0000313" key="1">
    <source>
        <dbReference type="EMBL" id="GAA4678309.1"/>
    </source>
</evidence>
<dbReference type="Proteomes" id="UP001500621">
    <property type="component" value="Unassembled WGS sequence"/>
</dbReference>
<dbReference type="InterPro" id="IPR015315">
    <property type="entry name" value="DUF1963"/>
</dbReference>
<accession>A0ABP8W1X0</accession>
<sequence length="273" mass="29969">MSRLNHEHLSRLAIQHLDPATATSWTALLRPAVQLRAARPGDPVVARLGGTPQLPDEQAWPDWPGVGPLTCAAEVDLQLLATLGLRTGLPLPREGRLLAFCFDDGEALERLDVVAHPSDPVTRLASRLLLAPPGAPAAQPLRELTGVQATTWPDREHPALTALGIEELPDDLDEALDELLEEEHPDEEPYHRLGGWAQPLQSSVEYEAAESRLAATYDEAHDAEALRWRPLLQVDADASVDTSWSDLGCLYWLGRDVSDRWPADDDVAFVHQS</sequence>
<dbReference type="Pfam" id="PF09234">
    <property type="entry name" value="DUF1963"/>
    <property type="match status" value="1"/>
</dbReference>